<organism evidence="1 2">
    <name type="scientific">Phialemonium thermophilum</name>
    <dbReference type="NCBI Taxonomy" id="223376"/>
    <lineage>
        <taxon>Eukaryota</taxon>
        <taxon>Fungi</taxon>
        <taxon>Dikarya</taxon>
        <taxon>Ascomycota</taxon>
        <taxon>Pezizomycotina</taxon>
        <taxon>Sordariomycetes</taxon>
        <taxon>Sordariomycetidae</taxon>
        <taxon>Cephalothecales</taxon>
        <taxon>Cephalothecaceae</taxon>
        <taxon>Phialemonium</taxon>
    </lineage>
</organism>
<dbReference type="EMBL" id="JAZHXJ010000008">
    <property type="protein sequence ID" value="KAL1883143.1"/>
    <property type="molecule type" value="Genomic_DNA"/>
</dbReference>
<reference evidence="1 2" key="1">
    <citation type="journal article" date="2024" name="Commun. Biol.">
        <title>Comparative genomic analysis of thermophilic fungi reveals convergent evolutionary adaptations and gene losses.</title>
        <authorList>
            <person name="Steindorff A.S."/>
            <person name="Aguilar-Pontes M.V."/>
            <person name="Robinson A.J."/>
            <person name="Andreopoulos B."/>
            <person name="LaButti K."/>
            <person name="Kuo A."/>
            <person name="Mondo S."/>
            <person name="Riley R."/>
            <person name="Otillar R."/>
            <person name="Haridas S."/>
            <person name="Lipzen A."/>
            <person name="Grimwood J."/>
            <person name="Schmutz J."/>
            <person name="Clum A."/>
            <person name="Reid I.D."/>
            <person name="Moisan M.C."/>
            <person name="Butler G."/>
            <person name="Nguyen T.T.M."/>
            <person name="Dewar K."/>
            <person name="Conant G."/>
            <person name="Drula E."/>
            <person name="Henrissat B."/>
            <person name="Hansel C."/>
            <person name="Singer S."/>
            <person name="Hutchinson M.I."/>
            <person name="de Vries R.P."/>
            <person name="Natvig D.O."/>
            <person name="Powell A.J."/>
            <person name="Tsang A."/>
            <person name="Grigoriev I.V."/>
        </authorList>
    </citation>
    <scope>NUCLEOTIDE SEQUENCE [LARGE SCALE GENOMIC DNA]</scope>
    <source>
        <strain evidence="1 2">ATCC 24622</strain>
    </source>
</reference>
<dbReference type="Proteomes" id="UP001586593">
    <property type="component" value="Unassembled WGS sequence"/>
</dbReference>
<keyword evidence="2" id="KW-1185">Reference proteome</keyword>
<proteinExistence type="predicted"/>
<sequence length="122" mass="14092">MSVGKDPVKRAPFVHRTAPSPQIGVEQIALVTQTWGFKQLHWEWGSFVPLFSTTLCTPNSALFDPKMRQTPIFRWFVYRYFESRLFSPHSNHPDLSLRVWTGAGSELQTWTSRRRGSVGRRG</sequence>
<comment type="caution">
    <text evidence="1">The sequence shown here is derived from an EMBL/GenBank/DDBJ whole genome shotgun (WGS) entry which is preliminary data.</text>
</comment>
<gene>
    <name evidence="1" type="ORF">VTK73DRAFT_9510</name>
</gene>
<evidence type="ECO:0000313" key="2">
    <source>
        <dbReference type="Proteomes" id="UP001586593"/>
    </source>
</evidence>
<evidence type="ECO:0000313" key="1">
    <source>
        <dbReference type="EMBL" id="KAL1883143.1"/>
    </source>
</evidence>
<protein>
    <submittedName>
        <fullName evidence="1">Uncharacterized protein</fullName>
    </submittedName>
</protein>
<accession>A0ABR3Y511</accession>
<name>A0ABR3Y511_9PEZI</name>